<feature type="domain" description="Calcineurin-like phosphoesterase" evidence="6">
    <location>
        <begin position="49"/>
        <end position="233"/>
    </location>
</feature>
<protein>
    <recommendedName>
        <fullName evidence="6">Calcineurin-like phosphoesterase domain-containing protein</fullName>
    </recommendedName>
</protein>
<evidence type="ECO:0000256" key="3">
    <source>
        <dbReference type="ARBA" id="ARBA00022989"/>
    </source>
</evidence>
<keyword evidence="4 5" id="KW-0472">Membrane</keyword>
<keyword evidence="2 5" id="KW-0812">Transmembrane</keyword>
<gene>
    <name evidence="7" type="ORF">PYW07_001363</name>
</gene>
<evidence type="ECO:0000256" key="1">
    <source>
        <dbReference type="ARBA" id="ARBA00004141"/>
    </source>
</evidence>
<keyword evidence="3 5" id="KW-1133">Transmembrane helix</keyword>
<feature type="transmembrane region" description="Helical" evidence="5">
    <location>
        <begin position="7"/>
        <end position="29"/>
    </location>
</feature>
<reference evidence="7" key="1">
    <citation type="submission" date="2023-03" db="EMBL/GenBank/DDBJ databases">
        <title>Chromosome-level genomes of two armyworms, Mythimna separata and Mythimna loreyi, provide insights into the biosynthesis and reception of sex pheromones.</title>
        <authorList>
            <person name="Zhao H."/>
        </authorList>
    </citation>
    <scope>NUCLEOTIDE SEQUENCE</scope>
    <source>
        <strain evidence="7">BeijingLab</strain>
        <tissue evidence="7">Pupa</tissue>
    </source>
</reference>
<dbReference type="PANTHER" id="PTHR13315">
    <property type="entry name" value="METALLO PHOSPHOESTERASE RELATED"/>
    <property type="match status" value="1"/>
</dbReference>
<dbReference type="InterPro" id="IPR004843">
    <property type="entry name" value="Calcineurin-like_PHP"/>
</dbReference>
<organism evidence="7 8">
    <name type="scientific">Mythimna separata</name>
    <name type="common">Oriental armyworm</name>
    <name type="synonym">Pseudaletia separata</name>
    <dbReference type="NCBI Taxonomy" id="271217"/>
    <lineage>
        <taxon>Eukaryota</taxon>
        <taxon>Metazoa</taxon>
        <taxon>Ecdysozoa</taxon>
        <taxon>Arthropoda</taxon>
        <taxon>Hexapoda</taxon>
        <taxon>Insecta</taxon>
        <taxon>Pterygota</taxon>
        <taxon>Neoptera</taxon>
        <taxon>Endopterygota</taxon>
        <taxon>Lepidoptera</taxon>
        <taxon>Glossata</taxon>
        <taxon>Ditrysia</taxon>
        <taxon>Noctuoidea</taxon>
        <taxon>Noctuidae</taxon>
        <taxon>Noctuinae</taxon>
        <taxon>Hadenini</taxon>
        <taxon>Mythimna</taxon>
    </lineage>
</organism>
<keyword evidence="8" id="KW-1185">Reference proteome</keyword>
<dbReference type="GO" id="GO:0006506">
    <property type="term" value="P:GPI anchor biosynthetic process"/>
    <property type="evidence" value="ECO:0007669"/>
    <property type="project" value="InterPro"/>
</dbReference>
<evidence type="ECO:0000313" key="8">
    <source>
        <dbReference type="Proteomes" id="UP001231518"/>
    </source>
</evidence>
<evidence type="ECO:0000313" key="7">
    <source>
        <dbReference type="EMBL" id="KAJ8726665.1"/>
    </source>
</evidence>
<sequence>MYRRSTTVKYILAACLGAVVYCEWFIYLVQPQYWTELECANDHDRSCTKILFIADPQIQGEEAVEPPLSYIFNWDSDRFLRSTFDVAVNYFKPDVLVYLGDLMDEGSISTFRQFHGYVQRLADIFVWNYPAVQVWLPGDNDIGGEHELVHRSRVEEFEKTFSQQKVITYTNMSFYVVNAITYTFPEKTDEPPGTENNFKIAVSHYPITMRVMFAQKIMKTINPRIFFCAHDHESKYVKQHKDLTHKVTTWFNAPKSTLDISFEDDSLYEIYVPTCSYRMGTSYIGFGAAIVELALKIRPGVAIALIVPKTQCSKDLTHKVTTWFNAPKSTLDISFEDDLLYEIYVPTCSYRMGTSYIGFGAAIVENDYKSMRYTVFWSPTRFPYLYLYLAMLIALLAYSLIFCVAQLAFRKLKHAKKKRDTSPLLERI</sequence>
<comment type="caution">
    <text evidence="7">The sequence shown here is derived from an EMBL/GenBank/DDBJ whole genome shotgun (WGS) entry which is preliminary data.</text>
</comment>
<comment type="subcellular location">
    <subcellularLocation>
        <location evidence="1">Membrane</location>
        <topology evidence="1">Multi-pass membrane protein</topology>
    </subcellularLocation>
</comment>
<dbReference type="AlphaFoldDB" id="A0AAD7YU77"/>
<dbReference type="EMBL" id="JARGEI010000009">
    <property type="protein sequence ID" value="KAJ8726665.1"/>
    <property type="molecule type" value="Genomic_DNA"/>
</dbReference>
<dbReference type="Proteomes" id="UP001231518">
    <property type="component" value="Chromosome 10"/>
</dbReference>
<name>A0AAD7YU77_MYTSE</name>
<feature type="transmembrane region" description="Helical" evidence="5">
    <location>
        <begin position="385"/>
        <end position="409"/>
    </location>
</feature>
<proteinExistence type="predicted"/>
<accession>A0AAD7YU77</accession>
<evidence type="ECO:0000256" key="2">
    <source>
        <dbReference type="ARBA" id="ARBA00022692"/>
    </source>
</evidence>
<evidence type="ECO:0000259" key="6">
    <source>
        <dbReference type="Pfam" id="PF00149"/>
    </source>
</evidence>
<dbReference type="GO" id="GO:0016020">
    <property type="term" value="C:membrane"/>
    <property type="evidence" value="ECO:0007669"/>
    <property type="project" value="UniProtKB-SubCell"/>
</dbReference>
<dbReference type="SUPFAM" id="SSF56300">
    <property type="entry name" value="Metallo-dependent phosphatases"/>
    <property type="match status" value="1"/>
</dbReference>
<dbReference type="GO" id="GO:0005783">
    <property type="term" value="C:endoplasmic reticulum"/>
    <property type="evidence" value="ECO:0007669"/>
    <property type="project" value="TreeGrafter"/>
</dbReference>
<dbReference type="PANTHER" id="PTHR13315:SF4">
    <property type="entry name" value="METALLOPHOSPHOESTERASE, ISOFORM E"/>
    <property type="match status" value="1"/>
</dbReference>
<dbReference type="GO" id="GO:0016787">
    <property type="term" value="F:hydrolase activity"/>
    <property type="evidence" value="ECO:0007669"/>
    <property type="project" value="InterPro"/>
</dbReference>
<evidence type="ECO:0000256" key="4">
    <source>
        <dbReference type="ARBA" id="ARBA00023136"/>
    </source>
</evidence>
<dbReference type="InterPro" id="IPR033308">
    <property type="entry name" value="PGAP5/Cdc1/Ted1"/>
</dbReference>
<evidence type="ECO:0000256" key="5">
    <source>
        <dbReference type="SAM" id="Phobius"/>
    </source>
</evidence>
<dbReference type="InterPro" id="IPR029052">
    <property type="entry name" value="Metallo-depent_PP-like"/>
</dbReference>
<dbReference type="Gene3D" id="3.60.21.10">
    <property type="match status" value="1"/>
</dbReference>
<dbReference type="Pfam" id="PF00149">
    <property type="entry name" value="Metallophos"/>
    <property type="match status" value="1"/>
</dbReference>